<feature type="signal peptide" evidence="1">
    <location>
        <begin position="1"/>
        <end position="22"/>
    </location>
</feature>
<sequence length="66" mass="6550">MFRTARRLIATGAAALVLSATAVTGAGIVIGWDSESAGTPLAGVIGWDTEPAHTTLATGAGVIGWN</sequence>
<dbReference type="RefSeq" id="WP_030776929.1">
    <property type="nucleotide sequence ID" value="NZ_JBFACJ010000001.1"/>
</dbReference>
<gene>
    <name evidence="2" type="ORF">ACF1HC_03015</name>
</gene>
<dbReference type="EMBL" id="JBICBM010000001">
    <property type="protein sequence ID" value="MFF9880579.1"/>
    <property type="molecule type" value="Genomic_DNA"/>
</dbReference>
<keyword evidence="1" id="KW-0732">Signal</keyword>
<organism evidence="2 3">
    <name type="scientific">Streptomyces eurythermus</name>
    <dbReference type="NCBI Taxonomy" id="42237"/>
    <lineage>
        <taxon>Bacteria</taxon>
        <taxon>Bacillati</taxon>
        <taxon>Actinomycetota</taxon>
        <taxon>Actinomycetes</taxon>
        <taxon>Kitasatosporales</taxon>
        <taxon>Streptomycetaceae</taxon>
        <taxon>Streptomyces</taxon>
    </lineage>
</organism>
<protein>
    <recommendedName>
        <fullName evidence="4">Secreted protein</fullName>
    </recommendedName>
</protein>
<feature type="chain" id="PRO_5046559475" description="Secreted protein" evidence="1">
    <location>
        <begin position="23"/>
        <end position="66"/>
    </location>
</feature>
<keyword evidence="3" id="KW-1185">Reference proteome</keyword>
<accession>A0ABW6YP32</accession>
<dbReference type="Proteomes" id="UP001603418">
    <property type="component" value="Unassembled WGS sequence"/>
</dbReference>
<evidence type="ECO:0000313" key="2">
    <source>
        <dbReference type="EMBL" id="MFF9880579.1"/>
    </source>
</evidence>
<comment type="caution">
    <text evidence="2">The sequence shown here is derived from an EMBL/GenBank/DDBJ whole genome shotgun (WGS) entry which is preliminary data.</text>
</comment>
<evidence type="ECO:0000256" key="1">
    <source>
        <dbReference type="SAM" id="SignalP"/>
    </source>
</evidence>
<evidence type="ECO:0000313" key="3">
    <source>
        <dbReference type="Proteomes" id="UP001603418"/>
    </source>
</evidence>
<name>A0ABW6YP32_9ACTN</name>
<proteinExistence type="predicted"/>
<evidence type="ECO:0008006" key="4">
    <source>
        <dbReference type="Google" id="ProtNLM"/>
    </source>
</evidence>
<reference evidence="2 3" key="1">
    <citation type="submission" date="2024-10" db="EMBL/GenBank/DDBJ databases">
        <title>The Natural Products Discovery Center: Release of the First 8490 Sequenced Strains for Exploring Actinobacteria Biosynthetic Diversity.</title>
        <authorList>
            <person name="Kalkreuter E."/>
            <person name="Kautsar S.A."/>
            <person name="Yang D."/>
            <person name="Bader C.D."/>
            <person name="Teijaro C.N."/>
            <person name="Fluegel L."/>
            <person name="Davis C.M."/>
            <person name="Simpson J.R."/>
            <person name="Lauterbach L."/>
            <person name="Steele A.D."/>
            <person name="Gui C."/>
            <person name="Meng S."/>
            <person name="Li G."/>
            <person name="Viehrig K."/>
            <person name="Ye F."/>
            <person name="Su P."/>
            <person name="Kiefer A.F."/>
            <person name="Nichols A."/>
            <person name="Cepeda A.J."/>
            <person name="Yan W."/>
            <person name="Fan B."/>
            <person name="Jiang Y."/>
            <person name="Adhikari A."/>
            <person name="Zheng C.-J."/>
            <person name="Schuster L."/>
            <person name="Cowan T.M."/>
            <person name="Smanski M.J."/>
            <person name="Chevrette M.G."/>
            <person name="De Carvalho L.P.S."/>
            <person name="Shen B."/>
        </authorList>
    </citation>
    <scope>NUCLEOTIDE SEQUENCE [LARGE SCALE GENOMIC DNA]</scope>
    <source>
        <strain evidence="2 3">NPDC013366</strain>
    </source>
</reference>